<feature type="region of interest" description="Disordered" evidence="1">
    <location>
        <begin position="45"/>
        <end position="113"/>
    </location>
</feature>
<dbReference type="EMBL" id="JAMQAY010000003">
    <property type="protein sequence ID" value="MCM2401369.1"/>
    <property type="molecule type" value="Genomic_DNA"/>
</dbReference>
<dbReference type="Proteomes" id="UP001155079">
    <property type="component" value="Unassembled WGS sequence"/>
</dbReference>
<feature type="compositionally biased region" description="Basic and acidic residues" evidence="1">
    <location>
        <begin position="96"/>
        <end position="112"/>
    </location>
</feature>
<accession>A0ABT0V657</accession>
<feature type="compositionally biased region" description="Acidic residues" evidence="1">
    <location>
        <begin position="61"/>
        <end position="95"/>
    </location>
</feature>
<sequence length="172" mass="18405">MMFALLRKPLLLSSTALLSLTLLPAIVSGISLPLSSSIISVAYADDDGGDDHGGNDHGDDSGNDSSDDSGGDDDSRDDASDDDSDNDASDDDKTDDSDIHDDQTSNRRDRNVETSLVVNETQLRGLTNGTMIAVDQNGRRLRVEIEQEHGMTEVKFEAPRGTVTQVTVVPVN</sequence>
<proteinExistence type="predicted"/>
<organism evidence="2 3">
    <name type="scientific">Ciceribacter sichuanensis</name>
    <dbReference type="NCBI Taxonomy" id="2949647"/>
    <lineage>
        <taxon>Bacteria</taxon>
        <taxon>Pseudomonadati</taxon>
        <taxon>Pseudomonadota</taxon>
        <taxon>Alphaproteobacteria</taxon>
        <taxon>Hyphomicrobiales</taxon>
        <taxon>Rhizobiaceae</taxon>
        <taxon>Ciceribacter</taxon>
    </lineage>
</organism>
<comment type="caution">
    <text evidence="2">The sequence shown here is derived from an EMBL/GenBank/DDBJ whole genome shotgun (WGS) entry which is preliminary data.</text>
</comment>
<dbReference type="RefSeq" id="WP_250944851.1">
    <property type="nucleotide sequence ID" value="NZ_JAMQAY010000003.1"/>
</dbReference>
<name>A0ABT0V657_9HYPH</name>
<evidence type="ECO:0008006" key="4">
    <source>
        <dbReference type="Google" id="ProtNLM"/>
    </source>
</evidence>
<protein>
    <recommendedName>
        <fullName evidence="4">PepSY domain-containing protein</fullName>
    </recommendedName>
</protein>
<evidence type="ECO:0000313" key="3">
    <source>
        <dbReference type="Proteomes" id="UP001155079"/>
    </source>
</evidence>
<evidence type="ECO:0000313" key="2">
    <source>
        <dbReference type="EMBL" id="MCM2401369.1"/>
    </source>
</evidence>
<keyword evidence="3" id="KW-1185">Reference proteome</keyword>
<gene>
    <name evidence="2" type="ORF">NBH20_09390</name>
</gene>
<reference evidence="2 3" key="1">
    <citation type="submission" date="2022-06" db="EMBL/GenBank/DDBJ databases">
        <authorList>
            <person name="Sun Q."/>
        </authorList>
    </citation>
    <scope>NUCLEOTIDE SEQUENCE [LARGE SCALE GENOMIC DNA]</scope>
    <source>
        <strain evidence="2 3">S153</strain>
    </source>
</reference>
<evidence type="ECO:0000256" key="1">
    <source>
        <dbReference type="SAM" id="MobiDB-lite"/>
    </source>
</evidence>
<feature type="compositionally biased region" description="Basic and acidic residues" evidence="1">
    <location>
        <begin position="50"/>
        <end position="60"/>
    </location>
</feature>